<dbReference type="Proteomes" id="UP000177279">
    <property type="component" value="Unassembled WGS sequence"/>
</dbReference>
<proteinExistence type="predicted"/>
<name>A0A1G2TIJ8_9BACT</name>
<feature type="chain" id="PRO_5009584566" evidence="1">
    <location>
        <begin position="22"/>
        <end position="141"/>
    </location>
</feature>
<evidence type="ECO:0000313" key="3">
    <source>
        <dbReference type="Proteomes" id="UP000177279"/>
    </source>
</evidence>
<evidence type="ECO:0000256" key="1">
    <source>
        <dbReference type="SAM" id="SignalP"/>
    </source>
</evidence>
<feature type="signal peptide" evidence="1">
    <location>
        <begin position="1"/>
        <end position="21"/>
    </location>
</feature>
<keyword evidence="1" id="KW-0732">Signal</keyword>
<dbReference type="PROSITE" id="PS51257">
    <property type="entry name" value="PROKAR_LIPOPROTEIN"/>
    <property type="match status" value="1"/>
</dbReference>
<sequence>MKNLLCVVVVAVLCLSTVGCAEVPKTDADRYVRGEYGGMVLATSATDGTPVTTGAVYAICNPAGQVQIVRLLVGAGGNIATELIVVNIDNAGCGNRLARLVTREQAYALIEREVAAGGNLSRIKEIIKNTEKNIRDGGLDR</sequence>
<accession>A0A1G2TIJ8</accession>
<dbReference type="EMBL" id="MHVS01000005">
    <property type="protein sequence ID" value="OHA96441.1"/>
    <property type="molecule type" value="Genomic_DNA"/>
</dbReference>
<dbReference type="AlphaFoldDB" id="A0A1G2TIJ8"/>
<comment type="caution">
    <text evidence="2">The sequence shown here is derived from an EMBL/GenBank/DDBJ whole genome shotgun (WGS) entry which is preliminary data.</text>
</comment>
<reference evidence="2 3" key="1">
    <citation type="journal article" date="2016" name="Nat. Commun.">
        <title>Thousands of microbial genomes shed light on interconnected biogeochemical processes in an aquifer system.</title>
        <authorList>
            <person name="Anantharaman K."/>
            <person name="Brown C.T."/>
            <person name="Hug L.A."/>
            <person name="Sharon I."/>
            <person name="Castelle C.J."/>
            <person name="Probst A.J."/>
            <person name="Thomas B.C."/>
            <person name="Singh A."/>
            <person name="Wilkins M.J."/>
            <person name="Karaoz U."/>
            <person name="Brodie E.L."/>
            <person name="Williams K.H."/>
            <person name="Hubbard S.S."/>
            <person name="Banfield J.F."/>
        </authorList>
    </citation>
    <scope>NUCLEOTIDE SEQUENCE [LARGE SCALE GENOMIC DNA]</scope>
</reference>
<evidence type="ECO:0000313" key="2">
    <source>
        <dbReference type="EMBL" id="OHA96441.1"/>
    </source>
</evidence>
<gene>
    <name evidence="2" type="ORF">A3D49_00940</name>
</gene>
<protein>
    <submittedName>
        <fullName evidence="2">Uncharacterized protein</fullName>
    </submittedName>
</protein>
<organism evidence="2 3">
    <name type="scientific">Candidatus Zambryskibacteria bacterium RIFCSPHIGHO2_02_FULL_43_37</name>
    <dbReference type="NCBI Taxonomy" id="1802749"/>
    <lineage>
        <taxon>Bacteria</taxon>
        <taxon>Candidatus Zambryskiibacteriota</taxon>
    </lineage>
</organism>